<evidence type="ECO:0000256" key="1">
    <source>
        <dbReference type="SAM" id="Phobius"/>
    </source>
</evidence>
<accession>A0A3M7Q4B9</accession>
<keyword evidence="1" id="KW-1133">Transmembrane helix</keyword>
<feature type="transmembrane region" description="Helical" evidence="1">
    <location>
        <begin position="77"/>
        <end position="96"/>
    </location>
</feature>
<keyword evidence="1" id="KW-0812">Transmembrane</keyword>
<evidence type="ECO:0000313" key="2">
    <source>
        <dbReference type="EMBL" id="RNA06257.1"/>
    </source>
</evidence>
<feature type="transmembrane region" description="Helical" evidence="1">
    <location>
        <begin position="53"/>
        <end position="71"/>
    </location>
</feature>
<organism evidence="2 3">
    <name type="scientific">Brachionus plicatilis</name>
    <name type="common">Marine rotifer</name>
    <name type="synonym">Brachionus muelleri</name>
    <dbReference type="NCBI Taxonomy" id="10195"/>
    <lineage>
        <taxon>Eukaryota</taxon>
        <taxon>Metazoa</taxon>
        <taxon>Spiralia</taxon>
        <taxon>Gnathifera</taxon>
        <taxon>Rotifera</taxon>
        <taxon>Eurotatoria</taxon>
        <taxon>Monogononta</taxon>
        <taxon>Pseudotrocha</taxon>
        <taxon>Ploima</taxon>
        <taxon>Brachionidae</taxon>
        <taxon>Brachionus</taxon>
    </lineage>
</organism>
<keyword evidence="1" id="KW-0472">Membrane</keyword>
<gene>
    <name evidence="2" type="ORF">BpHYR1_004367</name>
</gene>
<dbReference type="Proteomes" id="UP000276133">
    <property type="component" value="Unassembled WGS sequence"/>
</dbReference>
<name>A0A3M7Q4B9_BRAPC</name>
<keyword evidence="3" id="KW-1185">Reference proteome</keyword>
<comment type="caution">
    <text evidence="2">The sequence shown here is derived from an EMBL/GenBank/DDBJ whole genome shotgun (WGS) entry which is preliminary data.</text>
</comment>
<reference evidence="2 3" key="1">
    <citation type="journal article" date="2018" name="Sci. Rep.">
        <title>Genomic signatures of local adaptation to the degree of environmental predictability in rotifers.</title>
        <authorList>
            <person name="Franch-Gras L."/>
            <person name="Hahn C."/>
            <person name="Garcia-Roger E.M."/>
            <person name="Carmona M.J."/>
            <person name="Serra M."/>
            <person name="Gomez A."/>
        </authorList>
    </citation>
    <scope>NUCLEOTIDE SEQUENCE [LARGE SCALE GENOMIC DNA]</scope>
    <source>
        <strain evidence="2">HYR1</strain>
    </source>
</reference>
<sequence>MRKLSPLALKLTEPNMDKIITSSFSKTICMSILSSAGCLMLKEHLPQNVLPNTAFFFSATATGAINGMLVARKYNMWLYSHTLVGSCIAMISYGFLSKQQISAASNINQTNKLEEVFEIQKDAFISNESGPNILFRIFSSFRIIKLLHHFVDETVRFQNIYILIRWVGSNFFFDNT</sequence>
<proteinExistence type="predicted"/>
<dbReference type="EMBL" id="REGN01007452">
    <property type="protein sequence ID" value="RNA06257.1"/>
    <property type="molecule type" value="Genomic_DNA"/>
</dbReference>
<evidence type="ECO:0000313" key="3">
    <source>
        <dbReference type="Proteomes" id="UP000276133"/>
    </source>
</evidence>
<protein>
    <submittedName>
        <fullName evidence="2">Uncharacterized protein</fullName>
    </submittedName>
</protein>
<dbReference type="AlphaFoldDB" id="A0A3M7Q4B9"/>